<keyword evidence="2" id="KW-0488">Methylation</keyword>
<dbReference type="GO" id="GO:0006935">
    <property type="term" value="P:chemotaxis"/>
    <property type="evidence" value="ECO:0007669"/>
    <property type="project" value="InterPro"/>
</dbReference>
<dbReference type="SMART" id="SM00283">
    <property type="entry name" value="MA"/>
    <property type="match status" value="1"/>
</dbReference>
<evidence type="ECO:0000313" key="8">
    <source>
        <dbReference type="Proteomes" id="UP000470302"/>
    </source>
</evidence>
<evidence type="ECO:0000313" key="7">
    <source>
        <dbReference type="EMBL" id="MYM88693.1"/>
    </source>
</evidence>
<dbReference type="InterPro" id="IPR051310">
    <property type="entry name" value="MCP_chemotaxis"/>
</dbReference>
<dbReference type="InterPro" id="IPR024478">
    <property type="entry name" value="HlyB_4HB_MCP"/>
</dbReference>
<dbReference type="PRINTS" id="PR00260">
    <property type="entry name" value="CHEMTRNSDUCR"/>
</dbReference>
<dbReference type="CDD" id="cd11386">
    <property type="entry name" value="MCP_signal"/>
    <property type="match status" value="1"/>
</dbReference>
<comment type="caution">
    <text evidence="7">The sequence shown here is derived from an EMBL/GenBank/DDBJ whole genome shotgun (WGS) entry which is preliminary data.</text>
</comment>
<keyword evidence="5" id="KW-1133">Transmembrane helix</keyword>
<accession>A0A845G1Y5</accession>
<evidence type="ECO:0000256" key="4">
    <source>
        <dbReference type="PROSITE-ProRule" id="PRU00284"/>
    </source>
</evidence>
<dbReference type="InterPro" id="IPR004089">
    <property type="entry name" value="MCPsignal_dom"/>
</dbReference>
<keyword evidence="4" id="KW-0807">Transducer</keyword>
<dbReference type="PROSITE" id="PS50111">
    <property type="entry name" value="CHEMOTAXIS_TRANSDUC_2"/>
    <property type="match status" value="1"/>
</dbReference>
<dbReference type="GO" id="GO:0007165">
    <property type="term" value="P:signal transduction"/>
    <property type="evidence" value="ECO:0007669"/>
    <property type="project" value="UniProtKB-KW"/>
</dbReference>
<evidence type="ECO:0000259" key="6">
    <source>
        <dbReference type="PROSITE" id="PS50111"/>
    </source>
</evidence>
<comment type="similarity">
    <text evidence="3">Belongs to the methyl-accepting chemotaxis (MCP) protein family.</text>
</comment>
<evidence type="ECO:0000256" key="2">
    <source>
        <dbReference type="ARBA" id="ARBA00022481"/>
    </source>
</evidence>
<feature type="transmembrane region" description="Helical" evidence="5">
    <location>
        <begin position="185"/>
        <end position="210"/>
    </location>
</feature>
<dbReference type="Gene3D" id="1.10.287.950">
    <property type="entry name" value="Methyl-accepting chemotaxis protein"/>
    <property type="match status" value="1"/>
</dbReference>
<dbReference type="InterPro" id="IPR004090">
    <property type="entry name" value="Chemotax_Me-accpt_rcpt"/>
</dbReference>
<dbReference type="GO" id="GO:0005886">
    <property type="term" value="C:plasma membrane"/>
    <property type="evidence" value="ECO:0007669"/>
    <property type="project" value="TreeGrafter"/>
</dbReference>
<keyword evidence="5" id="KW-0812">Transmembrane</keyword>
<dbReference type="SUPFAM" id="SSF58104">
    <property type="entry name" value="Methyl-accepting chemotaxis protein (MCP) signaling domain"/>
    <property type="match status" value="1"/>
</dbReference>
<dbReference type="PANTHER" id="PTHR43531">
    <property type="entry name" value="PROTEIN ICFG"/>
    <property type="match status" value="1"/>
</dbReference>
<comment type="subcellular location">
    <subcellularLocation>
        <location evidence="1">Membrane</location>
    </subcellularLocation>
</comment>
<evidence type="ECO:0000256" key="5">
    <source>
        <dbReference type="SAM" id="Phobius"/>
    </source>
</evidence>
<name>A0A845G1Y5_9BURK</name>
<keyword evidence="5" id="KW-0472">Membrane</keyword>
<evidence type="ECO:0000256" key="3">
    <source>
        <dbReference type="ARBA" id="ARBA00029447"/>
    </source>
</evidence>
<dbReference type="PANTHER" id="PTHR43531:SF14">
    <property type="entry name" value="METHYL-ACCEPTING CHEMOTAXIS PROTEIN I-RELATED"/>
    <property type="match status" value="1"/>
</dbReference>
<dbReference type="EMBL" id="WWCW01000052">
    <property type="protein sequence ID" value="MYM88693.1"/>
    <property type="molecule type" value="Genomic_DNA"/>
</dbReference>
<dbReference type="CDD" id="cd19411">
    <property type="entry name" value="MCP2201-like_sensor"/>
    <property type="match status" value="1"/>
</dbReference>
<organism evidence="7 8">
    <name type="scientific">Duganella vulcania</name>
    <dbReference type="NCBI Taxonomy" id="2692166"/>
    <lineage>
        <taxon>Bacteria</taxon>
        <taxon>Pseudomonadati</taxon>
        <taxon>Pseudomonadota</taxon>
        <taxon>Betaproteobacteria</taxon>
        <taxon>Burkholderiales</taxon>
        <taxon>Oxalobacteraceae</taxon>
        <taxon>Telluria group</taxon>
        <taxon>Duganella</taxon>
    </lineage>
</organism>
<dbReference type="Pfam" id="PF00015">
    <property type="entry name" value="MCPsignal"/>
    <property type="match status" value="1"/>
</dbReference>
<gene>
    <name evidence="7" type="ORF">GTP91_16115</name>
</gene>
<dbReference type="AlphaFoldDB" id="A0A845G1Y5"/>
<dbReference type="GO" id="GO:0004888">
    <property type="term" value="F:transmembrane signaling receptor activity"/>
    <property type="evidence" value="ECO:0007669"/>
    <property type="project" value="InterPro"/>
</dbReference>
<dbReference type="Proteomes" id="UP000470302">
    <property type="component" value="Unassembled WGS sequence"/>
</dbReference>
<sequence length="547" mass="58190">MKLATKLGLAFTLVLALTAGVDLLAIVKLAQVNHTSTELSSRWMPAMRAVQDIKAQIARVRTREFQYIISRDPAEMDKYDKVIANDLADLGKMQDRYVKLISAPEEKALYADFQSMWERYMVEDGKIRAASRRDDDETAKQLIRGESNKLIVALRGQIDKLVQLYGDGGVAAAERGDELYASARFWIITLLIGSVALGALCAALITNWLVKRLGGEPDYAVAIAGKIAGGDLSVDIRTRGGDRDSLLFAMKSMRDSLADLVGQVRAGTETIASASQQIASGNVDLSARTEQQAASLEETAASMEELTSTVKQNAASASEANELALGASSVARQGGAVVSQVVQTMGAINQSSRKIVDIIGVIDGIAFQTNILALNAAVEAARAGEQGRGFAVVATEVRNLAQRSAAAAKEIKELISDSVDQVENGSKLVEEAGATMEEVVVSVRRVTDIMGEISSAGREQHAGIEQVNGAIAGMDAVTQQNAALVEEATAASQSLQDQAMTLSRLVSVFQLGSQPAGRRHDLQLVASAVYEPAARTRSVARKTARGG</sequence>
<evidence type="ECO:0000256" key="1">
    <source>
        <dbReference type="ARBA" id="ARBA00004370"/>
    </source>
</evidence>
<dbReference type="InterPro" id="IPR047347">
    <property type="entry name" value="YvaQ-like_sensor"/>
</dbReference>
<feature type="domain" description="Methyl-accepting transducer" evidence="6">
    <location>
        <begin position="267"/>
        <end position="496"/>
    </location>
</feature>
<dbReference type="FunFam" id="1.10.287.950:FF:000001">
    <property type="entry name" value="Methyl-accepting chemotaxis sensory transducer"/>
    <property type="match status" value="1"/>
</dbReference>
<proteinExistence type="inferred from homology"/>
<dbReference type="Pfam" id="PF12729">
    <property type="entry name" value="4HB_MCP_1"/>
    <property type="match status" value="1"/>
</dbReference>
<reference evidence="7 8" key="1">
    <citation type="submission" date="2020-01" db="EMBL/GenBank/DDBJ databases">
        <title>Novel species isolated from a subtropical stream in China.</title>
        <authorList>
            <person name="Lu H."/>
        </authorList>
    </citation>
    <scope>NUCLEOTIDE SEQUENCE [LARGE SCALE GENOMIC DNA]</scope>
    <source>
        <strain evidence="7 8">FT82W</strain>
    </source>
</reference>
<protein>
    <submittedName>
        <fullName evidence="7">Methyl-accepting chemotaxis protein</fullName>
    </submittedName>
</protein>